<dbReference type="InterPro" id="IPR017932">
    <property type="entry name" value="GATase_2_dom"/>
</dbReference>
<gene>
    <name evidence="3" type="ORF">GCM10009606_40130</name>
</gene>
<dbReference type="PROSITE" id="PS51278">
    <property type="entry name" value="GATASE_TYPE_2"/>
    <property type="match status" value="1"/>
</dbReference>
<feature type="domain" description="Glutamine amidotransferase type-2" evidence="2">
    <location>
        <begin position="2"/>
        <end position="275"/>
    </location>
</feature>
<keyword evidence="1 3" id="KW-0315">Glutamine amidotransferase</keyword>
<comment type="caution">
    <text evidence="3">The sequence shown here is derived from an EMBL/GenBank/DDBJ whole genome shotgun (WGS) entry which is preliminary data.</text>
</comment>
<keyword evidence="4" id="KW-1185">Reference proteome</keyword>
<dbReference type="InterPro" id="IPR029055">
    <property type="entry name" value="Ntn_hydrolases_N"/>
</dbReference>
<proteinExistence type="predicted"/>
<dbReference type="EMBL" id="BAAAJE010000025">
    <property type="protein sequence ID" value="GAA1158234.1"/>
    <property type="molecule type" value="Genomic_DNA"/>
</dbReference>
<dbReference type="InterPro" id="IPR026869">
    <property type="entry name" value="EgtC-like"/>
</dbReference>
<protein>
    <submittedName>
        <fullName evidence="3">Class II glutamine amidotransferase</fullName>
    </submittedName>
</protein>
<accession>A0ABP4FC06</accession>
<evidence type="ECO:0000313" key="3">
    <source>
        <dbReference type="EMBL" id="GAA1158234.1"/>
    </source>
</evidence>
<evidence type="ECO:0000313" key="4">
    <source>
        <dbReference type="Proteomes" id="UP001499979"/>
    </source>
</evidence>
<sequence length="275" mass="29312">MCRLLGLVSAAPRSITEAVGPGTVREFLSLTQLHGDGWGTAHVDAVGGVPDVRVSAGSASRDAAFDPEVQRRALGSVVHLRWASAGLAVQPENSHPFLRDGVAFAHNGSLRPFEDLDDLLSDEERAGLHGTTDSERYFAVVRRHLRQGADLPAATLAGVRELRAIYPHASLNALLLDGTHLVAVHASASSTLPAEDVDEISRLDLPGEHLEDYFGLRHARLDDGAVVVGSTGFGGLDWQPLLPESVTAIRLDDRSLHTEPLESPATEAADDRVAV</sequence>
<reference evidence="4" key="1">
    <citation type="journal article" date="2019" name="Int. J. Syst. Evol. Microbiol.">
        <title>The Global Catalogue of Microorganisms (GCM) 10K type strain sequencing project: providing services to taxonomists for standard genome sequencing and annotation.</title>
        <authorList>
            <consortium name="The Broad Institute Genomics Platform"/>
            <consortium name="The Broad Institute Genome Sequencing Center for Infectious Disease"/>
            <person name="Wu L."/>
            <person name="Ma J."/>
        </authorList>
    </citation>
    <scope>NUCLEOTIDE SEQUENCE [LARGE SCALE GENOMIC DNA]</scope>
    <source>
        <strain evidence="4">JCM 11813</strain>
    </source>
</reference>
<dbReference type="PANTHER" id="PTHR42824:SF1">
    <property type="entry name" value="GLUTAMINE AMIDOTRANSFERASE YAFJ-RELATED"/>
    <property type="match status" value="1"/>
</dbReference>
<dbReference type="CDD" id="cd01908">
    <property type="entry name" value="YafJ"/>
    <property type="match status" value="1"/>
</dbReference>
<name>A0ABP4FC06_9ACTN</name>
<dbReference type="SUPFAM" id="SSF56235">
    <property type="entry name" value="N-terminal nucleophile aminohydrolases (Ntn hydrolases)"/>
    <property type="match status" value="1"/>
</dbReference>
<dbReference type="RefSeq" id="WP_343909541.1">
    <property type="nucleotide sequence ID" value="NZ_BAAAJE010000025.1"/>
</dbReference>
<dbReference type="Proteomes" id="UP001499979">
    <property type="component" value="Unassembled WGS sequence"/>
</dbReference>
<dbReference type="Pfam" id="PF13230">
    <property type="entry name" value="GATase_4"/>
    <property type="match status" value="1"/>
</dbReference>
<dbReference type="Gene3D" id="3.60.20.10">
    <property type="entry name" value="Glutamine Phosphoribosylpyrophosphate, subunit 1, domain 1"/>
    <property type="match status" value="1"/>
</dbReference>
<evidence type="ECO:0000256" key="1">
    <source>
        <dbReference type="ARBA" id="ARBA00022962"/>
    </source>
</evidence>
<organism evidence="3 4">
    <name type="scientific">Nocardioides aquiterrae</name>
    <dbReference type="NCBI Taxonomy" id="203799"/>
    <lineage>
        <taxon>Bacteria</taxon>
        <taxon>Bacillati</taxon>
        <taxon>Actinomycetota</taxon>
        <taxon>Actinomycetes</taxon>
        <taxon>Propionibacteriales</taxon>
        <taxon>Nocardioidaceae</taxon>
        <taxon>Nocardioides</taxon>
    </lineage>
</organism>
<evidence type="ECO:0000259" key="2">
    <source>
        <dbReference type="PROSITE" id="PS51278"/>
    </source>
</evidence>
<dbReference type="PANTHER" id="PTHR42824">
    <property type="entry name" value="GLUTAMINE AMIDOTRANSFERASE"/>
    <property type="match status" value="1"/>
</dbReference>